<evidence type="ECO:0000313" key="2">
    <source>
        <dbReference type="Proteomes" id="UP000008744"/>
    </source>
</evidence>
<dbReference type="AlphaFoldDB" id="B4GW70"/>
<reference evidence="1 2" key="1">
    <citation type="journal article" date="2007" name="Nature">
        <title>Evolution of genes and genomes on the Drosophila phylogeny.</title>
        <authorList>
            <consortium name="Drosophila 12 Genomes Consortium"/>
            <person name="Clark A.G."/>
            <person name="Eisen M.B."/>
            <person name="Smith D.R."/>
            <person name="Bergman C.M."/>
            <person name="Oliver B."/>
            <person name="Markow T.A."/>
            <person name="Kaufman T.C."/>
            <person name="Kellis M."/>
            <person name="Gelbart W."/>
            <person name="Iyer V.N."/>
            <person name="Pollard D.A."/>
            <person name="Sackton T.B."/>
            <person name="Larracuente A.M."/>
            <person name="Singh N.D."/>
            <person name="Abad J.P."/>
            <person name="Abt D.N."/>
            <person name="Adryan B."/>
            <person name="Aguade M."/>
            <person name="Akashi H."/>
            <person name="Anderson W.W."/>
            <person name="Aquadro C.F."/>
            <person name="Ardell D.H."/>
            <person name="Arguello R."/>
            <person name="Artieri C.G."/>
            <person name="Barbash D.A."/>
            <person name="Barker D."/>
            <person name="Barsanti P."/>
            <person name="Batterham P."/>
            <person name="Batzoglou S."/>
            <person name="Begun D."/>
            <person name="Bhutkar A."/>
            <person name="Blanco E."/>
            <person name="Bosak S.A."/>
            <person name="Bradley R.K."/>
            <person name="Brand A.D."/>
            <person name="Brent M.R."/>
            <person name="Brooks A.N."/>
            <person name="Brown R.H."/>
            <person name="Butlin R.K."/>
            <person name="Caggese C."/>
            <person name="Calvi B.R."/>
            <person name="Bernardo de Carvalho A."/>
            <person name="Caspi A."/>
            <person name="Castrezana S."/>
            <person name="Celniker S.E."/>
            <person name="Chang J.L."/>
            <person name="Chapple C."/>
            <person name="Chatterji S."/>
            <person name="Chinwalla A."/>
            <person name="Civetta A."/>
            <person name="Clifton S.W."/>
            <person name="Comeron J.M."/>
            <person name="Costello J.C."/>
            <person name="Coyne J.A."/>
            <person name="Daub J."/>
            <person name="David R.G."/>
            <person name="Delcher A.L."/>
            <person name="Delehaunty K."/>
            <person name="Do C.B."/>
            <person name="Ebling H."/>
            <person name="Edwards K."/>
            <person name="Eickbush T."/>
            <person name="Evans J.D."/>
            <person name="Filipski A."/>
            <person name="Findeiss S."/>
            <person name="Freyhult E."/>
            <person name="Fulton L."/>
            <person name="Fulton R."/>
            <person name="Garcia A.C."/>
            <person name="Gardiner A."/>
            <person name="Garfield D.A."/>
            <person name="Garvin B.E."/>
            <person name="Gibson G."/>
            <person name="Gilbert D."/>
            <person name="Gnerre S."/>
            <person name="Godfrey J."/>
            <person name="Good R."/>
            <person name="Gotea V."/>
            <person name="Gravely B."/>
            <person name="Greenberg A.J."/>
            <person name="Griffiths-Jones S."/>
            <person name="Gross S."/>
            <person name="Guigo R."/>
            <person name="Gustafson E.A."/>
            <person name="Haerty W."/>
            <person name="Hahn M.W."/>
            <person name="Halligan D.L."/>
            <person name="Halpern A.L."/>
            <person name="Halter G.M."/>
            <person name="Han M.V."/>
            <person name="Heger A."/>
            <person name="Hillier L."/>
            <person name="Hinrichs A.S."/>
            <person name="Holmes I."/>
            <person name="Hoskins R.A."/>
            <person name="Hubisz M.J."/>
            <person name="Hultmark D."/>
            <person name="Huntley M.A."/>
            <person name="Jaffe D.B."/>
            <person name="Jagadeeshan S."/>
            <person name="Jeck W.R."/>
            <person name="Johnson J."/>
            <person name="Jones C.D."/>
            <person name="Jordan W.C."/>
            <person name="Karpen G.H."/>
            <person name="Kataoka E."/>
            <person name="Keightley P.D."/>
            <person name="Kheradpour P."/>
            <person name="Kirkness E.F."/>
            <person name="Koerich L.B."/>
            <person name="Kristiansen K."/>
            <person name="Kudrna D."/>
            <person name="Kulathinal R.J."/>
            <person name="Kumar S."/>
            <person name="Kwok R."/>
            <person name="Lander E."/>
            <person name="Langley C.H."/>
            <person name="Lapoint R."/>
            <person name="Lazzaro B.P."/>
            <person name="Lee S.J."/>
            <person name="Levesque L."/>
            <person name="Li R."/>
            <person name="Lin C.F."/>
            <person name="Lin M.F."/>
            <person name="Lindblad-Toh K."/>
            <person name="Llopart A."/>
            <person name="Long M."/>
            <person name="Low L."/>
            <person name="Lozovsky E."/>
            <person name="Lu J."/>
            <person name="Luo M."/>
            <person name="Machado C.A."/>
            <person name="Makalowski W."/>
            <person name="Marzo M."/>
            <person name="Matsuda M."/>
            <person name="Matzkin L."/>
            <person name="McAllister B."/>
            <person name="McBride C.S."/>
            <person name="McKernan B."/>
            <person name="McKernan K."/>
            <person name="Mendez-Lago M."/>
            <person name="Minx P."/>
            <person name="Mollenhauer M.U."/>
            <person name="Montooth K."/>
            <person name="Mount S.M."/>
            <person name="Mu X."/>
            <person name="Myers E."/>
            <person name="Negre B."/>
            <person name="Newfeld S."/>
            <person name="Nielsen R."/>
            <person name="Noor M.A."/>
            <person name="O'Grady P."/>
            <person name="Pachter L."/>
            <person name="Papaceit M."/>
            <person name="Parisi M.J."/>
            <person name="Parisi M."/>
            <person name="Parts L."/>
            <person name="Pedersen J.S."/>
            <person name="Pesole G."/>
            <person name="Phillippy A.M."/>
            <person name="Ponting C.P."/>
            <person name="Pop M."/>
            <person name="Porcelli D."/>
            <person name="Powell J.R."/>
            <person name="Prohaska S."/>
            <person name="Pruitt K."/>
            <person name="Puig M."/>
            <person name="Quesneville H."/>
            <person name="Ram K.R."/>
            <person name="Rand D."/>
            <person name="Rasmussen M.D."/>
            <person name="Reed L.K."/>
            <person name="Reenan R."/>
            <person name="Reily A."/>
            <person name="Remington K.A."/>
            <person name="Rieger T.T."/>
            <person name="Ritchie M.G."/>
            <person name="Robin C."/>
            <person name="Rogers Y.H."/>
            <person name="Rohde C."/>
            <person name="Rozas J."/>
            <person name="Rubenfield M.J."/>
            <person name="Ruiz A."/>
            <person name="Russo S."/>
            <person name="Salzberg S.L."/>
            <person name="Sanchez-Gracia A."/>
            <person name="Saranga D.J."/>
            <person name="Sato H."/>
            <person name="Schaeffer S.W."/>
            <person name="Schatz M.C."/>
            <person name="Schlenke T."/>
            <person name="Schwartz R."/>
            <person name="Segarra C."/>
            <person name="Singh R.S."/>
            <person name="Sirot L."/>
            <person name="Sirota M."/>
            <person name="Sisneros N.B."/>
            <person name="Smith C.D."/>
            <person name="Smith T.F."/>
            <person name="Spieth J."/>
            <person name="Stage D.E."/>
            <person name="Stark A."/>
            <person name="Stephan W."/>
            <person name="Strausberg R.L."/>
            <person name="Strempel S."/>
            <person name="Sturgill D."/>
            <person name="Sutton G."/>
            <person name="Sutton G.G."/>
            <person name="Tao W."/>
            <person name="Teichmann S."/>
            <person name="Tobari Y.N."/>
            <person name="Tomimura Y."/>
            <person name="Tsolas J.M."/>
            <person name="Valente V.L."/>
            <person name="Venter E."/>
            <person name="Venter J.C."/>
            <person name="Vicario S."/>
            <person name="Vieira F.G."/>
            <person name="Vilella A.J."/>
            <person name="Villasante A."/>
            <person name="Walenz B."/>
            <person name="Wang J."/>
            <person name="Wasserman M."/>
            <person name="Watts T."/>
            <person name="Wilson D."/>
            <person name="Wilson R.K."/>
            <person name="Wing R.A."/>
            <person name="Wolfner M.F."/>
            <person name="Wong A."/>
            <person name="Wong G.K."/>
            <person name="Wu C.I."/>
            <person name="Wu G."/>
            <person name="Yamamoto D."/>
            <person name="Yang H.P."/>
            <person name="Yang S.P."/>
            <person name="Yorke J.A."/>
            <person name="Yoshida K."/>
            <person name="Zdobnov E."/>
            <person name="Zhang P."/>
            <person name="Zhang Y."/>
            <person name="Zimin A.V."/>
            <person name="Baldwin J."/>
            <person name="Abdouelleil A."/>
            <person name="Abdulkadir J."/>
            <person name="Abebe A."/>
            <person name="Abera B."/>
            <person name="Abreu J."/>
            <person name="Acer S.C."/>
            <person name="Aftuck L."/>
            <person name="Alexander A."/>
            <person name="An P."/>
            <person name="Anderson E."/>
            <person name="Anderson S."/>
            <person name="Arachi H."/>
            <person name="Azer M."/>
            <person name="Bachantsang P."/>
            <person name="Barry A."/>
            <person name="Bayul T."/>
            <person name="Berlin A."/>
            <person name="Bessette D."/>
            <person name="Bloom T."/>
            <person name="Blye J."/>
            <person name="Boguslavskiy L."/>
            <person name="Bonnet C."/>
            <person name="Boukhgalter B."/>
            <person name="Bourzgui I."/>
            <person name="Brown A."/>
            <person name="Cahill P."/>
            <person name="Channer S."/>
            <person name="Cheshatsang Y."/>
            <person name="Chuda L."/>
            <person name="Citroen M."/>
            <person name="Collymore A."/>
            <person name="Cooke P."/>
            <person name="Costello M."/>
            <person name="D'Aco K."/>
            <person name="Daza R."/>
            <person name="De Haan G."/>
            <person name="DeGray S."/>
            <person name="DeMaso C."/>
            <person name="Dhargay N."/>
            <person name="Dooley K."/>
            <person name="Dooley E."/>
            <person name="Doricent M."/>
            <person name="Dorje P."/>
            <person name="Dorjee K."/>
            <person name="Dupes A."/>
            <person name="Elong R."/>
            <person name="Falk J."/>
            <person name="Farina A."/>
            <person name="Faro S."/>
            <person name="Ferguson D."/>
            <person name="Fisher S."/>
            <person name="Foley C.D."/>
            <person name="Franke A."/>
            <person name="Friedrich D."/>
            <person name="Gadbois L."/>
            <person name="Gearin G."/>
            <person name="Gearin C.R."/>
            <person name="Giannoukos G."/>
            <person name="Goode T."/>
            <person name="Graham J."/>
            <person name="Grandbois E."/>
            <person name="Grewal S."/>
            <person name="Gyaltsen K."/>
            <person name="Hafez N."/>
            <person name="Hagos B."/>
            <person name="Hall J."/>
            <person name="Henson C."/>
            <person name="Hollinger A."/>
            <person name="Honan T."/>
            <person name="Huard M.D."/>
            <person name="Hughes L."/>
            <person name="Hurhula B."/>
            <person name="Husby M.E."/>
            <person name="Kamat A."/>
            <person name="Kanga B."/>
            <person name="Kashin S."/>
            <person name="Khazanovich D."/>
            <person name="Kisner P."/>
            <person name="Lance K."/>
            <person name="Lara M."/>
            <person name="Lee W."/>
            <person name="Lennon N."/>
            <person name="Letendre F."/>
            <person name="LeVine R."/>
            <person name="Lipovsky A."/>
            <person name="Liu X."/>
            <person name="Liu J."/>
            <person name="Liu S."/>
            <person name="Lokyitsang T."/>
            <person name="Lokyitsang Y."/>
            <person name="Lubonja R."/>
            <person name="Lui A."/>
            <person name="MacDonald P."/>
            <person name="Magnisalis V."/>
            <person name="Maru K."/>
            <person name="Matthews C."/>
            <person name="McCusker W."/>
            <person name="McDonough S."/>
            <person name="Mehta T."/>
            <person name="Meldrim J."/>
            <person name="Meneus L."/>
            <person name="Mihai O."/>
            <person name="Mihalev A."/>
            <person name="Mihova T."/>
            <person name="Mittelman R."/>
            <person name="Mlenga V."/>
            <person name="Montmayeur A."/>
            <person name="Mulrain L."/>
            <person name="Navidi A."/>
            <person name="Naylor J."/>
            <person name="Negash T."/>
            <person name="Nguyen T."/>
            <person name="Nguyen N."/>
            <person name="Nicol R."/>
            <person name="Norbu C."/>
            <person name="Norbu N."/>
            <person name="Novod N."/>
            <person name="O'Neill B."/>
            <person name="Osman S."/>
            <person name="Markiewicz E."/>
            <person name="Oyono O.L."/>
            <person name="Patti C."/>
            <person name="Phunkhang P."/>
            <person name="Pierre F."/>
            <person name="Priest M."/>
            <person name="Raghuraman S."/>
            <person name="Rege F."/>
            <person name="Reyes R."/>
            <person name="Rise C."/>
            <person name="Rogov P."/>
            <person name="Ross K."/>
            <person name="Ryan E."/>
            <person name="Settipalli S."/>
            <person name="Shea T."/>
            <person name="Sherpa N."/>
            <person name="Shi L."/>
            <person name="Shih D."/>
            <person name="Sparrow T."/>
            <person name="Spaulding J."/>
            <person name="Stalker J."/>
            <person name="Stange-Thomann N."/>
            <person name="Stavropoulos S."/>
            <person name="Stone C."/>
            <person name="Strader C."/>
            <person name="Tesfaye S."/>
            <person name="Thomson T."/>
            <person name="Thoulutsang Y."/>
            <person name="Thoulutsang D."/>
            <person name="Topham K."/>
            <person name="Topping I."/>
            <person name="Tsamla T."/>
            <person name="Vassiliev H."/>
            <person name="Vo A."/>
            <person name="Wangchuk T."/>
            <person name="Wangdi T."/>
            <person name="Weiand M."/>
            <person name="Wilkinson J."/>
            <person name="Wilson A."/>
            <person name="Yadav S."/>
            <person name="Young G."/>
            <person name="Yu Q."/>
            <person name="Zembek L."/>
            <person name="Zhong D."/>
            <person name="Zimmer A."/>
            <person name="Zwirko Z."/>
            <person name="Jaffe D.B."/>
            <person name="Alvarez P."/>
            <person name="Brockman W."/>
            <person name="Butler J."/>
            <person name="Chin C."/>
            <person name="Gnerre S."/>
            <person name="Grabherr M."/>
            <person name="Kleber M."/>
            <person name="Mauceli E."/>
            <person name="MacCallum I."/>
        </authorList>
    </citation>
    <scope>NUCLEOTIDE SEQUENCE [LARGE SCALE GENOMIC DNA]</scope>
    <source>
        <strain evidence="2">MSH-3 / Tucson 14011-0111.49</strain>
    </source>
</reference>
<dbReference type="EMBL" id="CH479194">
    <property type="protein sequence ID" value="EDW26954.1"/>
    <property type="molecule type" value="Genomic_DNA"/>
</dbReference>
<gene>
    <name evidence="1" type="primary">Dper\GL16503</name>
    <name evidence="1" type="ORF">Dper_GL16503</name>
</gene>
<keyword evidence="2" id="KW-1185">Reference proteome</keyword>
<organism evidence="2">
    <name type="scientific">Drosophila persimilis</name>
    <name type="common">Fruit fly</name>
    <dbReference type="NCBI Taxonomy" id="7234"/>
    <lineage>
        <taxon>Eukaryota</taxon>
        <taxon>Metazoa</taxon>
        <taxon>Ecdysozoa</taxon>
        <taxon>Arthropoda</taxon>
        <taxon>Hexapoda</taxon>
        <taxon>Insecta</taxon>
        <taxon>Pterygota</taxon>
        <taxon>Neoptera</taxon>
        <taxon>Endopterygota</taxon>
        <taxon>Diptera</taxon>
        <taxon>Brachycera</taxon>
        <taxon>Muscomorpha</taxon>
        <taxon>Ephydroidea</taxon>
        <taxon>Drosophilidae</taxon>
        <taxon>Drosophila</taxon>
        <taxon>Sophophora</taxon>
    </lineage>
</organism>
<name>B4GW70_DROPE</name>
<evidence type="ECO:0000313" key="1">
    <source>
        <dbReference type="EMBL" id="EDW26954.1"/>
    </source>
</evidence>
<sequence length="109" mass="12442">MTLKSKWISSRATCVHVHSRIYEIVDATEKGGAKFWNTLVRTWPSAVKPKPKFFSTCWMALRWLFPSAVCATVARRFRLCGYDGAYEYAHGYGYHGSSEKACLDFCDAF</sequence>
<dbReference type="HOGENOM" id="CLU_2186650_0_0_1"/>
<protein>
    <submittedName>
        <fullName evidence="1">GL16503</fullName>
    </submittedName>
</protein>
<accession>B4GW70</accession>
<dbReference type="Proteomes" id="UP000008744">
    <property type="component" value="Unassembled WGS sequence"/>
</dbReference>
<proteinExistence type="predicted"/>